<feature type="signal peptide" evidence="1">
    <location>
        <begin position="1"/>
        <end position="21"/>
    </location>
</feature>
<proteinExistence type="predicted"/>
<accession>A0A482W0S0</accession>
<feature type="non-terminal residue" evidence="2">
    <location>
        <position position="174"/>
    </location>
</feature>
<evidence type="ECO:0000313" key="3">
    <source>
        <dbReference type="Proteomes" id="UP000292052"/>
    </source>
</evidence>
<dbReference type="PANTHER" id="PTHR31649">
    <property type="entry name" value="AGAP009604-PA"/>
    <property type="match status" value="1"/>
</dbReference>
<keyword evidence="1" id="KW-0732">Signal</keyword>
<gene>
    <name evidence="2" type="ORF">BDFB_012486</name>
</gene>
<dbReference type="OrthoDB" id="6784110at2759"/>
<dbReference type="PANTHER" id="PTHR31649:SF10">
    <property type="entry name" value="IP19903P-RELATED"/>
    <property type="match status" value="1"/>
</dbReference>
<comment type="caution">
    <text evidence="2">The sequence shown here is derived from an EMBL/GenBank/DDBJ whole genome shotgun (WGS) entry which is preliminary data.</text>
</comment>
<dbReference type="Pfam" id="PF11901">
    <property type="entry name" value="DM9"/>
    <property type="match status" value="1"/>
</dbReference>
<evidence type="ECO:0000313" key="2">
    <source>
        <dbReference type="EMBL" id="RZC38604.1"/>
    </source>
</evidence>
<dbReference type="EMBL" id="QDEB01041662">
    <property type="protein sequence ID" value="RZC38604.1"/>
    <property type="molecule type" value="Genomic_DNA"/>
</dbReference>
<dbReference type="Proteomes" id="UP000292052">
    <property type="component" value="Unassembled WGS sequence"/>
</dbReference>
<evidence type="ECO:0000256" key="1">
    <source>
        <dbReference type="SAM" id="SignalP"/>
    </source>
</evidence>
<dbReference type="AlphaFoldDB" id="A0A482W0S0"/>
<name>A0A482W0S0_ASBVE</name>
<feature type="chain" id="PRO_5019736156" evidence="1">
    <location>
        <begin position="22"/>
        <end position="174"/>
    </location>
</feature>
<protein>
    <submittedName>
        <fullName evidence="2">DUF3421 domain containing protein</fullName>
    </submittedName>
</protein>
<keyword evidence="3" id="KW-1185">Reference proteome</keyword>
<organism evidence="2 3">
    <name type="scientific">Asbolus verrucosus</name>
    <name type="common">Desert ironclad beetle</name>
    <dbReference type="NCBI Taxonomy" id="1661398"/>
    <lineage>
        <taxon>Eukaryota</taxon>
        <taxon>Metazoa</taxon>
        <taxon>Ecdysozoa</taxon>
        <taxon>Arthropoda</taxon>
        <taxon>Hexapoda</taxon>
        <taxon>Insecta</taxon>
        <taxon>Pterygota</taxon>
        <taxon>Neoptera</taxon>
        <taxon>Endopterygota</taxon>
        <taxon>Coleoptera</taxon>
        <taxon>Polyphaga</taxon>
        <taxon>Cucujiformia</taxon>
        <taxon>Tenebrionidae</taxon>
        <taxon>Pimeliinae</taxon>
        <taxon>Asbolus</taxon>
    </lineage>
</organism>
<reference evidence="2 3" key="1">
    <citation type="submission" date="2017-03" db="EMBL/GenBank/DDBJ databases">
        <title>Genome of the blue death feigning beetle - Asbolus verrucosus.</title>
        <authorList>
            <person name="Rider S.D."/>
        </authorList>
    </citation>
    <scope>NUCLEOTIDE SEQUENCE [LARGE SCALE GENOMIC DNA]</scope>
    <source>
        <strain evidence="2">Butters</strain>
        <tissue evidence="2">Head and leg muscle</tissue>
    </source>
</reference>
<sequence length="174" mass="19542">MALFAFASLSLLVVFSIQVLAQKEDYYWQDYDGCIPTDAIVGGQDSNGTNIYIGQVYVRSKGLMVAQINVGDTEVYAAINGIQKVDSNIKILCGNQENFYWMESNCTVLHDMLENRTAVLGGHEDYEGDINIGRVEYEGETRIGKVNTFQLNGDSFFFFNNDGEEKLLKSYEIL</sequence>
<dbReference type="InterPro" id="IPR006616">
    <property type="entry name" value="DM9_repeat"/>
</dbReference>